<evidence type="ECO:0000313" key="3">
    <source>
        <dbReference type="Proteomes" id="UP000622580"/>
    </source>
</evidence>
<sequence>MAMQKRRIDRAQRFRARRVWWERHGSFARGLLTGTLLTLLAVWLTKIAMATFG</sequence>
<reference evidence="1" key="2">
    <citation type="submission" date="2021-04" db="EMBL/GenBank/DDBJ databases">
        <title>Draft genome assembly of strain Phenylobacterium sp. 20VBR1 using MiniION and Illumina platforms.</title>
        <authorList>
            <person name="Thomas F.A."/>
            <person name="Krishnan K.P."/>
            <person name="Sinha R.K."/>
        </authorList>
    </citation>
    <scope>NUCLEOTIDE SEQUENCE</scope>
    <source>
        <strain evidence="1">20VBR1</strain>
    </source>
</reference>
<accession>A0A941HW64</accession>
<reference evidence="2" key="1">
    <citation type="submission" date="2021-01" db="EMBL/GenBank/DDBJ databases">
        <title>Genome sequence of Phenylobacterium sp. 20VBR1 isolated from a valley glaceir, Ny-Alesund, Svalbard.</title>
        <authorList>
            <person name="Thomas F.A."/>
            <person name="Krishnan K.P."/>
            <person name="Sinha R.K."/>
        </authorList>
    </citation>
    <scope>NUCLEOTIDE SEQUENCE</scope>
    <source>
        <strain evidence="2">20VBR1</strain>
    </source>
</reference>
<dbReference type="EMBL" id="CP068570">
    <property type="protein sequence ID" value="QQZ51805.1"/>
    <property type="molecule type" value="Genomic_DNA"/>
</dbReference>
<gene>
    <name evidence="1" type="ORF">JKL49_08745</name>
    <name evidence="2" type="ORF">JKL49_13455</name>
</gene>
<protein>
    <submittedName>
        <fullName evidence="1">Uncharacterized protein</fullName>
    </submittedName>
</protein>
<organism evidence="1 3">
    <name type="scientific">Phenylobacterium glaciei</name>
    <dbReference type="NCBI Taxonomy" id="2803784"/>
    <lineage>
        <taxon>Bacteria</taxon>
        <taxon>Pseudomonadati</taxon>
        <taxon>Pseudomonadota</taxon>
        <taxon>Alphaproteobacteria</taxon>
        <taxon>Caulobacterales</taxon>
        <taxon>Caulobacteraceae</taxon>
        <taxon>Phenylobacterium</taxon>
    </lineage>
</organism>
<name>A0A941HW64_9CAUL</name>
<proteinExistence type="predicted"/>
<dbReference type="AlphaFoldDB" id="A0A941HW64"/>
<dbReference type="EMBL" id="JAGSGD010000001">
    <property type="protein sequence ID" value="MBR7619473.1"/>
    <property type="molecule type" value="Genomic_DNA"/>
</dbReference>
<dbReference type="RefSeq" id="WP_215339825.1">
    <property type="nucleotide sequence ID" value="NZ_JAGSGD010000001.1"/>
</dbReference>
<evidence type="ECO:0000313" key="2">
    <source>
        <dbReference type="EMBL" id="QQZ51805.1"/>
    </source>
</evidence>
<keyword evidence="3" id="KW-1185">Reference proteome</keyword>
<evidence type="ECO:0000313" key="1">
    <source>
        <dbReference type="EMBL" id="MBR7619473.1"/>
    </source>
</evidence>
<dbReference type="Proteomes" id="UP000622580">
    <property type="component" value="Unassembled WGS sequence"/>
</dbReference>